<reference evidence="2" key="1">
    <citation type="submission" date="2023-11" db="UniProtKB">
        <authorList>
            <consortium name="WormBaseParasite"/>
        </authorList>
    </citation>
    <scope>IDENTIFICATION</scope>
</reference>
<organism evidence="1 2">
    <name type="scientific">Schistosoma margrebowiei</name>
    <dbReference type="NCBI Taxonomy" id="48269"/>
    <lineage>
        <taxon>Eukaryota</taxon>
        <taxon>Metazoa</taxon>
        <taxon>Spiralia</taxon>
        <taxon>Lophotrochozoa</taxon>
        <taxon>Platyhelminthes</taxon>
        <taxon>Trematoda</taxon>
        <taxon>Digenea</taxon>
        <taxon>Strigeidida</taxon>
        <taxon>Schistosomatoidea</taxon>
        <taxon>Schistosomatidae</taxon>
        <taxon>Schistosoma</taxon>
    </lineage>
</organism>
<sequence length="3404" mass="374927">MKSPESVLDSTAAFVKRPSVNAEVQVDRVSTPVVSLTTHKLEPKMVERSLCTSCGHRYVNTEEMACQTVQPKIEPVPVTVKTSNVAMQTSKFSSLCQTSSEVVTHVTPAPYVESTLSMAMKVEKPVTQDVGMQFGMRVATRVMSSGYQVQQTSSHTLTEAVGVAEREVQVTQTERPVVTSVDHREMKTVKPDHMMSVSTSYAEPPVKQPPPRQLTDTATQATSITTHVTESSEHVIVSKPTVQVQAPLVTETASLELPTPEPVRKTSLVEATQFVKRSTVDQQIDTVPVSSSDVGAQTEPHKSLLDGAAHLSLKRTDATSQAKPVQLCMVDSWSEIHAPVKPETPVVPVHEPPKRIQTLEACVQTVKESVCVVDSATSVLMKSPESVLDSTAAFVKRPSVNAEVQVDRVSTPVVSLTTHKLEPKMVERSLCTSCGHRYVNTEEMACQTVQPKIEPVPVTVKTSNVAMQTSKFSSLCQTSSELVTHVTPAPYVESTLSMAMKVEKPVTQDVGMQFGMRVATRVMSSGYQVQQTSSHTLTEAVGVAEREVQVTQTERPVVTSVDHREMKTVKPDHMMSVSTSYAEPPVKQPPPRQLTDTATQATSITTHVTESSEHVIVSKPTVQVQAPLVTETASLELPTPEPVRKTSLVEATQFVKRSTVDQQIDTVPVSSSDVGAQTEPHKSLLDGAAHLSLKRTDATSQAKPVQLCMVDSWSEIHAPVKPETPVVPVHEPPKRIQTLEACVQTVKESVCVVDSATSVLMKSPESVLDSTAAFVKRPSVNAEVQVDRVSTPVVSLTTHKLEPKMVERSLCTSCGHRYVNTEEMACQTVQPKIEPVPVTVKTSNVAMQTSKFSSLCQTSSELVTHVTPAPYVESTLSMAMKVEKPVTQDVGMQFGMRVATRVMSSGYQVQQTSSHTLTEAVGVAEREVQVTQTERPVVTSVDHREMKTVKPDHMMSVSTSYAEPPVKQPPPRQLTDTATQATSITTHVTESSEHVIVSKPTVQVQAPLVTETASLELPTPEPVRKTSLVEATQFVKRSTVDQQIDTVPVSSSDVGAQTEPHKSLLDGAAHLSLKRTDATSQAKPVQLCMVDSWSEIHAPVKPETPVVPVHEPPKRIQTLEACVQTVKESVCVVDSATSVLMKSPESVLDSTAAFVKRPSVNAEVQVDRVSTPVVSLTTHKLEPKMVERSLCTSCGHRYVNTEEMACQTVQPKIEPVPVTVKTSNVAMQTSKFSSLCQTSSELVTHVTPAPYVESTLSMAMKVEKPVTQDVGMQFGMHVATRVMSSGYQVQQTSSHTLTEAVGVAEREVQVTQTERPVVTSVDHREMKTVKPDHMMSVSTSYAEPPVKQPPPRQLTDTATQATSITTHVTESSEHVIVSKPTVQVQAPLVTETASLELPTPEPVRKTSLVEATQFVKRSTVDQQIDTVPVSSSDVGAQTEPHKSLLDGAAHLSLKRTDATSQAKPVQLCMVDSWSEIHAPVKPETPVVPVHEPPKRIQTLEACVQTVKESVCVVDSATSVLMKSPESVLDSTAAFVKRPSVNAEVQVDRVSTPVVSLTTHKLEPKMVERSLCTSCGHRYVNTEEMACQTVQPKIEPVPVTVKTSNVAMQTSKFSSLCQTSSELVTHVTPAPYVESTLSMAMKVEKPVTQDVGMQFGMRVATRVMSSGYQVQQTSSHTLTEAVGVAEREVQVTQTERPVVTSVDHREMKTVKPDHMMSVSTSYAEPPVKQPPPRQLTDTATQATSITTHVTESSEHVIVSKPTVQVQAPLVTETASLELPTPEPVRKTSLVEATQFVKRSTVDQQIDTVPVSSSDVGAQTEPHKSLLDGAAHLSLKRTDATSQAKPVQLCMVDSWSEIHAPVKPETPVVPVHEPPKRIQTLEACVQTVKESVCVVDSATSVLMKSPESVLDSTAAFVKRPSVNAEVQVDRVSTPVVSLTTHKLEPKMVERSLCTSCGHRYVNTEEMACQTVQPKIEPVPVTVKTSNVAMQTSKFSSLCQTSSELVTHVTPAPYVESTLSMAMKVEKPVTQDVGMQFGMRVATRVMSSGYQVQQTSSHTLTEAVGVAEREVQVTQTERPVVTSVDHREMKTVKPDHMMSVSTSYAEPPVKQPPPRQLTDTATQATSITTHVTESSEHVIVSKPTVQVQAPLVTETASLELPTPEPVRKTSLVEATQFVKRSTVDQQIDTVPVSSSDVGAQTEPHKSLLDGAAHLSLKRTDATSQAKPVQLCMVDSWSEIHAPVKPETPVVPVHEPPKRIQTLEACVQTVKESVCVVDSATSVLIKSAEVLPVSSKDVFDSMPSSFFDISVSASPSLCDCWSQCNLSSIVGYPIVDSFVNFDGPESLSCPLVDSCCIMVVGCSSVGTLTEPLMPFLHEVKSPNLIDTSGFFLVDHDYLSSTIQDEDVPLDSGDLEWELVDDNLKELHRCLVNSCVQTEESNIYRPVSQREHSPSLPVSQLPTVNRKNFSVQYIYEPSQENACCQTQPMTSDKIQKQIIIDNLDAETMTDDIESNVAVLLQNVSSTDIRERLIERYYYSAPYSAMLVTDAEVQVDLTGSVYKGHTKEFYVKDISTDYIVEHHIENENIILEESSGHDDSEQTVSGTSYSRYMKRLLHESDVTEVWEKCPPTHSVFDYYQSRREFGSVREQASMAMEEPVTAADVGIQIVFDSFSHSSPSESEISRSESPLSGSSYTYEAYLMRSRLGQVCEVQCQFCPTHIPTASQTDHYGISMQTERHDKLKEDIFEIYQRRLIKDQIAEAWTQVEQDLYTESRMEQVSEPIDVIEERILEITEKKSKKVYSQIKITEEFTEEEDLIVCELGVQTDPFYDQQYFIKTKQSHSSIDFREESPRRLSTTGIQTSVINLASIISSGDIAWADEDLCEVIKAGIRLLGSDEHKSEDVSVSKYASHQLNICARLSTDSSEKVLISSGIQVIPMESNLEKKFQTEWQSEPISFHESAEPFQSDDIVGKVGTLTEETHHMSKILVQLRQRTLQYELFESQYSTSCIQWNNIREVASPRTGLFAPVAMAIRRGWIRLGETNEYVDPMTGVAIPLETAYQQGRIRLTSSSSHYDRNVITNTPVLLLIERVYFSWCKAYLTSVVNTATGEVLSPNLAIANGILETTEDEIRLLDSLTDTWITIEEGAGRQIIQLEPSTPTTESMEDELDEPVSCKVYQLTHVCPGGEPSPWLGPLEAVRLGLLNWETGEVAADWPARPMLRSMNSTGHLLSEDFIPTKWCSFLTAKQAGWLRFIEEIEPQRYITTSGTPNKEPGSLLLSTQVNLLAPSQVSLNYEQDDIEENYSHRSNQYHHEFNIPRTRSDDVFTTRNISTSNLYHPINVLSDTRSVSCNRIDITSSLYNDYKLIPSRVQVRHENDEHSWTSETQIWEEYQETSSRTISPDNARSHQ</sequence>
<accession>A0AA84ZUY3</accession>
<proteinExistence type="predicted"/>
<dbReference type="SUPFAM" id="SSF75399">
    <property type="entry name" value="Plakin repeat"/>
    <property type="match status" value="1"/>
</dbReference>
<dbReference type="Gene3D" id="3.90.1290.10">
    <property type="entry name" value="Plakin repeat"/>
    <property type="match status" value="1"/>
</dbReference>
<dbReference type="Proteomes" id="UP000050790">
    <property type="component" value="Unassembled WGS sequence"/>
</dbReference>
<dbReference type="InterPro" id="IPR035915">
    <property type="entry name" value="Plakin_repeat_sf"/>
</dbReference>
<evidence type="ECO:0000313" key="1">
    <source>
        <dbReference type="Proteomes" id="UP000050790"/>
    </source>
</evidence>
<protein>
    <submittedName>
        <fullName evidence="2">Uncharacterized protein</fullName>
    </submittedName>
</protein>
<dbReference type="WBParaSite" id="SMRG1_49630.3">
    <property type="protein sequence ID" value="SMRG1_49630.3"/>
    <property type="gene ID" value="SMRG1_49630"/>
</dbReference>
<evidence type="ECO:0000313" key="2">
    <source>
        <dbReference type="WBParaSite" id="SMRG1_49630.3"/>
    </source>
</evidence>
<name>A0AA84ZUY3_9TREM</name>